<name>A0A7J0A4G3_9BACE</name>
<reference evidence="2 3" key="1">
    <citation type="journal article" date="2020" name="Microbiome">
        <title>Single-cell genomics of uncultured bacteria reveals dietary fiber responders in the mouse gut microbiota.</title>
        <authorList>
            <person name="Chijiiwa R."/>
            <person name="Hosokawa M."/>
            <person name="Kogawa M."/>
            <person name="Nishikawa Y."/>
            <person name="Ide K."/>
            <person name="Sakanashi C."/>
            <person name="Takahashi K."/>
            <person name="Takeyama H."/>
        </authorList>
    </citation>
    <scope>NUCLEOTIDE SEQUENCE [LARGE SCALE GENOMIC DNA]</scope>
    <source>
        <strain evidence="2">IMSAGC_001</strain>
    </source>
</reference>
<accession>A0A7J0A4G3</accession>
<organism evidence="2 3">
    <name type="scientific">Bacteroides acidifaciens</name>
    <dbReference type="NCBI Taxonomy" id="85831"/>
    <lineage>
        <taxon>Bacteria</taxon>
        <taxon>Pseudomonadati</taxon>
        <taxon>Bacteroidota</taxon>
        <taxon>Bacteroidia</taxon>
        <taxon>Bacteroidales</taxon>
        <taxon>Bacteroidaceae</taxon>
        <taxon>Bacteroides</taxon>
    </lineage>
</organism>
<dbReference type="EMBL" id="BLLS01000079">
    <property type="protein sequence ID" value="GFH87207.1"/>
    <property type="molecule type" value="Genomic_DNA"/>
</dbReference>
<evidence type="ECO:0000313" key="3">
    <source>
        <dbReference type="Proteomes" id="UP000491181"/>
    </source>
</evidence>
<proteinExistence type="predicted"/>
<gene>
    <name evidence="2" type="ORF">IMSAGC001_02632</name>
</gene>
<dbReference type="AlphaFoldDB" id="A0A7J0A4G3"/>
<dbReference type="Proteomes" id="UP000491181">
    <property type="component" value="Unassembled WGS sequence"/>
</dbReference>
<evidence type="ECO:0000256" key="1">
    <source>
        <dbReference type="SAM" id="MobiDB-lite"/>
    </source>
</evidence>
<sequence>MFHTKDKTMDKKNHNTTGRTERQVEKSLMVINIRREIIDVLRITNRRFMYDPQTGILLLGDETYGKSIRSSHAQEFHDSQAGGRFDDYLRGWVGTSRQYPRGIIHFAPAVSTEQFDRGFDTLQMFARLEGINGDTIVRGFCSLSEVRLSEILPATLKENA</sequence>
<feature type="region of interest" description="Disordered" evidence="1">
    <location>
        <begin position="1"/>
        <end position="22"/>
    </location>
</feature>
<evidence type="ECO:0000313" key="2">
    <source>
        <dbReference type="EMBL" id="GFH87207.1"/>
    </source>
</evidence>
<protein>
    <submittedName>
        <fullName evidence="2">Uncharacterized protein</fullName>
    </submittedName>
</protein>
<comment type="caution">
    <text evidence="2">The sequence shown here is derived from an EMBL/GenBank/DDBJ whole genome shotgun (WGS) entry which is preliminary data.</text>
</comment>